<dbReference type="Proteomes" id="UP000310719">
    <property type="component" value="Chromosome"/>
</dbReference>
<dbReference type="Pfam" id="PF22643">
    <property type="entry name" value="NagA_N"/>
    <property type="match status" value="1"/>
</dbReference>
<sequence length="41" mass="4420">MYALTHGRIYTGHEILDDHAIVIANGLIERVCPLAETAGGK</sequence>
<dbReference type="InterPro" id="IPR011059">
    <property type="entry name" value="Metal-dep_hydrolase_composite"/>
</dbReference>
<organism evidence="1 2">
    <name type="scientific">Leclercia adecarboxylata</name>
    <dbReference type="NCBI Taxonomy" id="83655"/>
    <lineage>
        <taxon>Bacteria</taxon>
        <taxon>Pseudomonadati</taxon>
        <taxon>Pseudomonadota</taxon>
        <taxon>Gammaproteobacteria</taxon>
        <taxon>Enterobacterales</taxon>
        <taxon>Enterobacteriaceae</taxon>
        <taxon>Leclercia</taxon>
    </lineage>
</organism>
<proteinExistence type="predicted"/>
<evidence type="ECO:0000313" key="2">
    <source>
        <dbReference type="Proteomes" id="UP000310719"/>
    </source>
</evidence>
<name>A0A4U9HP04_9ENTR</name>
<reference evidence="1 2" key="1">
    <citation type="submission" date="2019-05" db="EMBL/GenBank/DDBJ databases">
        <authorList>
            <consortium name="Pathogen Informatics"/>
        </authorList>
    </citation>
    <scope>NUCLEOTIDE SEQUENCE [LARGE SCALE GENOMIC DNA]</scope>
    <source>
        <strain evidence="1 2">NCTC13032</strain>
    </source>
</reference>
<accession>A0A4U9HP04</accession>
<protein>
    <submittedName>
        <fullName evidence="1">N-acetylglucosamine-6-phosphate deacetylase</fullName>
        <ecNumber evidence="1">3.5.1.25</ecNumber>
    </submittedName>
</protein>
<dbReference type="EC" id="3.5.1.25" evidence="1"/>
<dbReference type="Gene3D" id="2.30.40.10">
    <property type="entry name" value="Urease, subunit C, domain 1"/>
    <property type="match status" value="1"/>
</dbReference>
<evidence type="ECO:0000313" key="1">
    <source>
        <dbReference type="EMBL" id="VTP65196.1"/>
    </source>
</evidence>
<keyword evidence="1" id="KW-0378">Hydrolase</keyword>
<gene>
    <name evidence="1" type="primary">nagA_4</name>
    <name evidence="1" type="ORF">NCTC13032_01898</name>
</gene>
<dbReference type="EMBL" id="LR590464">
    <property type="protein sequence ID" value="VTP65196.1"/>
    <property type="molecule type" value="Genomic_DNA"/>
</dbReference>
<dbReference type="GO" id="GO:0008448">
    <property type="term" value="F:N-acetylglucosamine-6-phosphate deacetylase activity"/>
    <property type="evidence" value="ECO:0007669"/>
    <property type="project" value="UniProtKB-EC"/>
</dbReference>
<dbReference type="SUPFAM" id="SSF51338">
    <property type="entry name" value="Composite domain of metallo-dependent hydrolases"/>
    <property type="match status" value="1"/>
</dbReference>
<dbReference type="AlphaFoldDB" id="A0A4U9HP04"/>